<proteinExistence type="predicted"/>
<accession>A0ABD3SJ55</accession>
<evidence type="ECO:0000313" key="3">
    <source>
        <dbReference type="Proteomes" id="UP001634393"/>
    </source>
</evidence>
<feature type="region of interest" description="Disordered" evidence="1">
    <location>
        <begin position="78"/>
        <end position="98"/>
    </location>
</feature>
<name>A0ABD3SJ55_9LAMI</name>
<dbReference type="AlphaFoldDB" id="A0ABD3SJ55"/>
<reference evidence="2 3" key="1">
    <citation type="submission" date="2024-12" db="EMBL/GenBank/DDBJ databases">
        <title>The unique morphological basis and parallel evolutionary history of personate flowers in Penstemon.</title>
        <authorList>
            <person name="Depatie T.H."/>
            <person name="Wessinger C.A."/>
        </authorList>
    </citation>
    <scope>NUCLEOTIDE SEQUENCE [LARGE SCALE GENOMIC DNA]</scope>
    <source>
        <strain evidence="2">WTNN_2</strain>
        <tissue evidence="2">Leaf</tissue>
    </source>
</reference>
<comment type="caution">
    <text evidence="2">The sequence shown here is derived from an EMBL/GenBank/DDBJ whole genome shotgun (WGS) entry which is preliminary data.</text>
</comment>
<evidence type="ECO:0000313" key="2">
    <source>
        <dbReference type="EMBL" id="KAL3824564.1"/>
    </source>
</evidence>
<gene>
    <name evidence="2" type="ORF">ACJIZ3_020593</name>
</gene>
<keyword evidence="3" id="KW-1185">Reference proteome</keyword>
<protein>
    <submittedName>
        <fullName evidence="2">Uncharacterized protein</fullName>
    </submittedName>
</protein>
<organism evidence="2 3">
    <name type="scientific">Penstemon smallii</name>
    <dbReference type="NCBI Taxonomy" id="265156"/>
    <lineage>
        <taxon>Eukaryota</taxon>
        <taxon>Viridiplantae</taxon>
        <taxon>Streptophyta</taxon>
        <taxon>Embryophyta</taxon>
        <taxon>Tracheophyta</taxon>
        <taxon>Spermatophyta</taxon>
        <taxon>Magnoliopsida</taxon>
        <taxon>eudicotyledons</taxon>
        <taxon>Gunneridae</taxon>
        <taxon>Pentapetalae</taxon>
        <taxon>asterids</taxon>
        <taxon>lamiids</taxon>
        <taxon>Lamiales</taxon>
        <taxon>Plantaginaceae</taxon>
        <taxon>Cheloneae</taxon>
        <taxon>Penstemon</taxon>
    </lineage>
</organism>
<dbReference type="Proteomes" id="UP001634393">
    <property type="component" value="Unassembled WGS sequence"/>
</dbReference>
<sequence length="98" mass="11025">MAGMLPGVEAARRRKFHQNINHNYNDATATTTRSSFSLYANNHKFQINSTSSMGNSTGLVFSDDEKLEAVAREAKKRLDQKLQTHRKSAEIKRSGNKN</sequence>
<dbReference type="EMBL" id="JBJXBP010000006">
    <property type="protein sequence ID" value="KAL3824564.1"/>
    <property type="molecule type" value="Genomic_DNA"/>
</dbReference>
<evidence type="ECO:0000256" key="1">
    <source>
        <dbReference type="SAM" id="MobiDB-lite"/>
    </source>
</evidence>